<reference evidence="2" key="2">
    <citation type="journal article" date="2024" name="Plant">
        <title>Genomic evolution and insights into agronomic trait innovations of Sesamum species.</title>
        <authorList>
            <person name="Miao H."/>
            <person name="Wang L."/>
            <person name="Qu L."/>
            <person name="Liu H."/>
            <person name="Sun Y."/>
            <person name="Le M."/>
            <person name="Wang Q."/>
            <person name="Wei S."/>
            <person name="Zheng Y."/>
            <person name="Lin W."/>
            <person name="Duan Y."/>
            <person name="Cao H."/>
            <person name="Xiong S."/>
            <person name="Wang X."/>
            <person name="Wei L."/>
            <person name="Li C."/>
            <person name="Ma Q."/>
            <person name="Ju M."/>
            <person name="Zhao R."/>
            <person name="Li G."/>
            <person name="Mu C."/>
            <person name="Tian Q."/>
            <person name="Mei H."/>
            <person name="Zhang T."/>
            <person name="Gao T."/>
            <person name="Zhang H."/>
        </authorList>
    </citation>
    <scope>NUCLEOTIDE SEQUENCE</scope>
    <source>
        <strain evidence="2">G01</strain>
    </source>
</reference>
<evidence type="ECO:0000259" key="1">
    <source>
        <dbReference type="Pfam" id="PF10551"/>
    </source>
</evidence>
<comment type="caution">
    <text evidence="2">The sequence shown here is derived from an EMBL/GenBank/DDBJ whole genome shotgun (WGS) entry which is preliminary data.</text>
</comment>
<dbReference type="Pfam" id="PF10551">
    <property type="entry name" value="MULE"/>
    <property type="match status" value="1"/>
</dbReference>
<reference evidence="2" key="1">
    <citation type="submission" date="2020-06" db="EMBL/GenBank/DDBJ databases">
        <authorList>
            <person name="Li T."/>
            <person name="Hu X."/>
            <person name="Zhang T."/>
            <person name="Song X."/>
            <person name="Zhang H."/>
            <person name="Dai N."/>
            <person name="Sheng W."/>
            <person name="Hou X."/>
            <person name="Wei L."/>
        </authorList>
    </citation>
    <scope>NUCLEOTIDE SEQUENCE</scope>
    <source>
        <strain evidence="2">G01</strain>
        <tissue evidence="2">Leaf</tissue>
    </source>
</reference>
<accession>A0AAW2K971</accession>
<sequence length="422" mass="49234">MNTQPTLYRSIPFFEQTFPEIPADSVDVPNLRYAKFYNKSEGRLDTRMLFKTKEELMEAVKDHSIRHARREYYVTESSKTKWKVLYKHSAEGHVKCNPSYGIKHVIQNVKDQTGYDVPYQKAWYSLKMAREIVYGTWESFVQKLPKYLGAIKKYNPGTIVEWKHKSFQQSTAAMDGNQQVLPLAFAVVDEETYPSWKWFLQQLSRHVIRGRRGMCLISDRHGGLIKAVRERPNFVSPHGVHRYCLRHVCSNFNSSIKNVVLKYLCWQAGLEYQLRKFNRIMEEIKKQSVTTFAYLDQINKEKWTASHDGGWRCGILTANMSECINGVLKGARRLLVSALVEITLERTVHYFHVRAIKGQKMLQNNQLWADFACKMFISWQQKAVEHTVTKYSHAQQSASVVTRRQNKHGMNTHVVKIANREC</sequence>
<proteinExistence type="predicted"/>
<dbReference type="AlphaFoldDB" id="A0AAW2K971"/>
<dbReference type="EMBL" id="JACGWK010000277">
    <property type="protein sequence ID" value="KAL0302363.1"/>
    <property type="molecule type" value="Genomic_DNA"/>
</dbReference>
<evidence type="ECO:0000313" key="2">
    <source>
        <dbReference type="EMBL" id="KAL0302363.1"/>
    </source>
</evidence>
<dbReference type="PANTHER" id="PTHR31973">
    <property type="entry name" value="POLYPROTEIN, PUTATIVE-RELATED"/>
    <property type="match status" value="1"/>
</dbReference>
<dbReference type="PANTHER" id="PTHR31973:SF195">
    <property type="entry name" value="MUDR FAMILY TRANSPOSASE"/>
    <property type="match status" value="1"/>
</dbReference>
<feature type="domain" description="MULE transposase" evidence="1">
    <location>
        <begin position="172"/>
        <end position="251"/>
    </location>
</feature>
<dbReference type="InterPro" id="IPR018289">
    <property type="entry name" value="MULE_transposase_dom"/>
</dbReference>
<name>A0AAW2K971_9LAMI</name>
<gene>
    <name evidence="2" type="ORF">Sangu_3105200</name>
</gene>
<organism evidence="2">
    <name type="scientific">Sesamum angustifolium</name>
    <dbReference type="NCBI Taxonomy" id="2727405"/>
    <lineage>
        <taxon>Eukaryota</taxon>
        <taxon>Viridiplantae</taxon>
        <taxon>Streptophyta</taxon>
        <taxon>Embryophyta</taxon>
        <taxon>Tracheophyta</taxon>
        <taxon>Spermatophyta</taxon>
        <taxon>Magnoliopsida</taxon>
        <taxon>eudicotyledons</taxon>
        <taxon>Gunneridae</taxon>
        <taxon>Pentapetalae</taxon>
        <taxon>asterids</taxon>
        <taxon>lamiids</taxon>
        <taxon>Lamiales</taxon>
        <taxon>Pedaliaceae</taxon>
        <taxon>Sesamum</taxon>
    </lineage>
</organism>
<protein>
    <recommendedName>
        <fullName evidence="1">MULE transposase domain-containing protein</fullName>
    </recommendedName>
</protein>